<proteinExistence type="predicted"/>
<dbReference type="Pfam" id="PF11396">
    <property type="entry name" value="PepSY_like"/>
    <property type="match status" value="1"/>
</dbReference>
<dbReference type="SUPFAM" id="SSF160574">
    <property type="entry name" value="BT0923-like"/>
    <property type="match status" value="1"/>
</dbReference>
<evidence type="ECO:0000313" key="19">
    <source>
        <dbReference type="Proteomes" id="UP000427825"/>
    </source>
</evidence>
<evidence type="ECO:0000313" key="13">
    <source>
        <dbReference type="Proteomes" id="UP000095657"/>
    </source>
</evidence>
<dbReference type="Proteomes" id="UP000284689">
    <property type="component" value="Unassembled WGS sequence"/>
</dbReference>
<reference evidence="15 16" key="2">
    <citation type="submission" date="2018-08" db="EMBL/GenBank/DDBJ databases">
        <title>A genome reference for cultivated species of the human gut microbiota.</title>
        <authorList>
            <person name="Zou Y."/>
            <person name="Xue W."/>
            <person name="Luo G."/>
        </authorList>
    </citation>
    <scope>NUCLEOTIDE SEQUENCE [LARGE SCALE GENOMIC DNA]</scope>
    <source>
        <strain evidence="9 16">AF24-29LB</strain>
        <strain evidence="11 15">AM16-49B</strain>
        <strain evidence="10 17">AM31-16AC</strain>
    </source>
</reference>
<dbReference type="Proteomes" id="UP000368418">
    <property type="component" value="Unassembled WGS sequence"/>
</dbReference>
<dbReference type="Proteomes" id="UP000095657">
    <property type="component" value="Unassembled WGS sequence"/>
</dbReference>
<evidence type="ECO:0000313" key="10">
    <source>
        <dbReference type="EMBL" id="RHD44819.1"/>
    </source>
</evidence>
<reference evidence="12" key="4">
    <citation type="submission" date="2022-08" db="EMBL/GenBank/DDBJ databases">
        <title>Genome Sequencing of Bacteroides fragilis Group Isolates with Nanopore Technology.</title>
        <authorList>
            <person name="Tisza M.J."/>
            <person name="Smith D."/>
            <person name="Dekker J.P."/>
        </authorList>
    </citation>
    <scope>NUCLEOTIDE SEQUENCE</scope>
    <source>
        <strain evidence="12">BFG-474</strain>
    </source>
</reference>
<evidence type="ECO:0000313" key="17">
    <source>
        <dbReference type="Proteomes" id="UP000284689"/>
    </source>
</evidence>
<evidence type="ECO:0000313" key="16">
    <source>
        <dbReference type="Proteomes" id="UP000284205"/>
    </source>
</evidence>
<dbReference type="EMBL" id="CZAI01000002">
    <property type="protein sequence ID" value="CUP02936.1"/>
    <property type="molecule type" value="Genomic_DNA"/>
</dbReference>
<dbReference type="KEGG" id="bcac:CGC64_09320"/>
<evidence type="ECO:0000313" key="20">
    <source>
        <dbReference type="Proteomes" id="UP000475905"/>
    </source>
</evidence>
<dbReference type="Proteomes" id="UP000284205">
    <property type="component" value="Unassembled WGS sequence"/>
</dbReference>
<dbReference type="EMBL" id="CZBL01000002">
    <property type="protein sequence ID" value="CUP58611.1"/>
    <property type="molecule type" value="Genomic_DNA"/>
</dbReference>
<evidence type="ECO:0000313" key="5">
    <source>
        <dbReference type="EMBL" id="KAA5460180.1"/>
    </source>
</evidence>
<evidence type="ECO:0000313" key="18">
    <source>
        <dbReference type="Proteomes" id="UP000368418"/>
    </source>
</evidence>
<dbReference type="EMBL" id="VVYJ01000023">
    <property type="protein sequence ID" value="KAA5470193.1"/>
    <property type="molecule type" value="Genomic_DNA"/>
</dbReference>
<feature type="domain" description="Putative beta-lactamase-inhibitor-like PepSY-like" evidence="2">
    <location>
        <begin position="60"/>
        <end position="150"/>
    </location>
</feature>
<dbReference type="EMBL" id="QSJD01000032">
    <property type="protein sequence ID" value="RHD44819.1"/>
    <property type="molecule type" value="Genomic_DNA"/>
</dbReference>
<evidence type="ECO:0000313" key="15">
    <source>
        <dbReference type="Proteomes" id="UP000283512"/>
    </source>
</evidence>
<keyword evidence="1" id="KW-0732">Signal</keyword>
<dbReference type="EMBL" id="VVYD01000002">
    <property type="protein sequence ID" value="KAA5502496.1"/>
    <property type="molecule type" value="Genomic_DNA"/>
</dbReference>
<protein>
    <submittedName>
        <fullName evidence="8">PepSY-like domain-containing protein</fullName>
    </submittedName>
    <submittedName>
        <fullName evidence="4">Protein of uncharacterized function (DUF2874)</fullName>
    </submittedName>
    <submittedName>
        <fullName evidence="5">Ribosome biogenesis protein</fullName>
    </submittedName>
</protein>
<dbReference type="PROSITE" id="PS51257">
    <property type="entry name" value="PROKAR_LIPOPROTEIN"/>
    <property type="match status" value="1"/>
</dbReference>
<organism evidence="4 14">
    <name type="scientific">Bacteroides caccae</name>
    <dbReference type="NCBI Taxonomy" id="47678"/>
    <lineage>
        <taxon>Bacteria</taxon>
        <taxon>Pseudomonadati</taxon>
        <taxon>Bacteroidota</taxon>
        <taxon>Bacteroidia</taxon>
        <taxon>Bacteroidales</taxon>
        <taxon>Bacteroidaceae</taxon>
        <taxon>Bacteroides</taxon>
    </lineage>
</organism>
<evidence type="ECO:0000256" key="1">
    <source>
        <dbReference type="SAM" id="SignalP"/>
    </source>
</evidence>
<dbReference type="Proteomes" id="UP000095725">
    <property type="component" value="Unassembled WGS sequence"/>
</dbReference>
<evidence type="ECO:0000313" key="6">
    <source>
        <dbReference type="EMBL" id="KAA5470193.1"/>
    </source>
</evidence>
<name>A0A174PGA4_9BACE</name>
<sequence>MLRFKFGAWAVVLMLAALSFGACSDEDDDPAFNPPSNITEALKQLYPAAQNIEWEMKDVYYVADCWVADDELEVWFDGNANWLMTENELESIDSLVPAVYTAFNNTKYSSWVVTDVYVLVYPQNPTESVIQVKQGSRRYSLVFSQDGGLLHEKDISNGDDTIWPPAE</sequence>
<dbReference type="STRING" id="47678.ERS852494_01383"/>
<evidence type="ECO:0000313" key="3">
    <source>
        <dbReference type="EMBL" id="CUP02936.1"/>
    </source>
</evidence>
<evidence type="ECO:0000313" key="11">
    <source>
        <dbReference type="EMBL" id="RHH87508.1"/>
    </source>
</evidence>
<dbReference type="EMBL" id="QRKD01000017">
    <property type="protein sequence ID" value="RHH87508.1"/>
    <property type="molecule type" value="Genomic_DNA"/>
</dbReference>
<evidence type="ECO:0000313" key="14">
    <source>
        <dbReference type="Proteomes" id="UP000095725"/>
    </source>
</evidence>
<evidence type="ECO:0000313" key="4">
    <source>
        <dbReference type="EMBL" id="CUP58611.1"/>
    </source>
</evidence>
<evidence type="ECO:0000313" key="12">
    <source>
        <dbReference type="EMBL" id="UVQ98576.1"/>
    </source>
</evidence>
<dbReference type="EMBL" id="CP103166">
    <property type="protein sequence ID" value="UVQ98576.1"/>
    <property type="molecule type" value="Genomic_DNA"/>
</dbReference>
<dbReference type="EMBL" id="JAUONL010000022">
    <property type="protein sequence ID" value="MDO6359805.1"/>
    <property type="molecule type" value="Genomic_DNA"/>
</dbReference>
<feature type="chain" id="PRO_5015052329" evidence="1">
    <location>
        <begin position="25"/>
        <end position="167"/>
    </location>
</feature>
<dbReference type="Proteomes" id="UP001060260">
    <property type="component" value="Chromosome"/>
</dbReference>
<feature type="signal peptide" evidence="1">
    <location>
        <begin position="1"/>
        <end position="24"/>
    </location>
</feature>
<dbReference type="EMBL" id="QRUO01000004">
    <property type="protein sequence ID" value="RGR72780.1"/>
    <property type="molecule type" value="Genomic_DNA"/>
</dbReference>
<gene>
    <name evidence="11" type="ORF">DW190_15845</name>
    <name evidence="10" type="ORF">DW794_16885</name>
    <name evidence="9" type="ORF">DWY26_05510</name>
    <name evidence="3" type="ORF">ERS852494_01383</name>
    <name evidence="4" type="ORF">ERS852558_00522</name>
    <name evidence="7" type="ORF">F2Y31_04410</name>
    <name evidence="5" type="ORF">F2Y36_18410</name>
    <name evidence="6" type="ORF">F2Y39_22170</name>
    <name evidence="12" type="ORF">NXW23_09815</name>
    <name evidence="8" type="ORF">Q4469_19345</name>
</gene>
<dbReference type="GeneID" id="75113581"/>
<dbReference type="RefSeq" id="WP_005677625.1">
    <property type="nucleotide sequence ID" value="NZ_CABMOQ010000005.1"/>
</dbReference>
<evidence type="ECO:0000259" key="2">
    <source>
        <dbReference type="Pfam" id="PF11396"/>
    </source>
</evidence>
<reference evidence="13 14" key="1">
    <citation type="submission" date="2015-09" db="EMBL/GenBank/DDBJ databases">
        <authorList>
            <consortium name="Pathogen Informatics"/>
        </authorList>
    </citation>
    <scope>NUCLEOTIDE SEQUENCE [LARGE SCALE GENOMIC DNA]</scope>
    <source>
        <strain evidence="3 13">2789STDY5834880</strain>
        <strain evidence="4 14">2789STDY5834946</strain>
    </source>
</reference>
<dbReference type="Proteomes" id="UP000283512">
    <property type="component" value="Unassembled WGS sequence"/>
</dbReference>
<dbReference type="Proteomes" id="UP000427825">
    <property type="component" value="Unassembled WGS sequence"/>
</dbReference>
<dbReference type="EMBL" id="VVYP01000027">
    <property type="protein sequence ID" value="KAA5460180.1"/>
    <property type="molecule type" value="Genomic_DNA"/>
</dbReference>
<reference evidence="18 19" key="3">
    <citation type="journal article" date="2019" name="Nat. Med.">
        <title>A library of human gut bacterial isolates paired with longitudinal multiomics data enables mechanistic microbiome research.</title>
        <authorList>
            <person name="Poyet M."/>
            <person name="Groussin M."/>
            <person name="Gibbons S.M."/>
            <person name="Avila-Pacheco J."/>
            <person name="Jiang X."/>
            <person name="Kearney S.M."/>
            <person name="Perrotta A.R."/>
            <person name="Berdy B."/>
            <person name="Zhao S."/>
            <person name="Lieberman T.D."/>
            <person name="Swanson P.K."/>
            <person name="Smith M."/>
            <person name="Roesemann S."/>
            <person name="Alexander J.E."/>
            <person name="Rich S.A."/>
            <person name="Livny J."/>
            <person name="Vlamakis H."/>
            <person name="Clish C."/>
            <person name="Bullock K."/>
            <person name="Deik A."/>
            <person name="Scott J."/>
            <person name="Pierce K.A."/>
            <person name="Xavier R.J."/>
            <person name="Alm E.J."/>
        </authorList>
    </citation>
    <scope>NUCLEOTIDE SEQUENCE [LARGE SCALE GENOMIC DNA]</scope>
    <source>
        <strain evidence="7 18">BIOML-A19</strain>
        <strain evidence="6 19">BIOML-A25</strain>
        <strain evidence="5 20">BIOML-A31</strain>
    </source>
</reference>
<evidence type="ECO:0000313" key="7">
    <source>
        <dbReference type="EMBL" id="KAA5502496.1"/>
    </source>
</evidence>
<evidence type="ECO:0000313" key="9">
    <source>
        <dbReference type="EMBL" id="RGR72780.1"/>
    </source>
</evidence>
<evidence type="ECO:0000313" key="8">
    <source>
        <dbReference type="EMBL" id="MDO6359805.1"/>
    </source>
</evidence>
<dbReference type="AlphaFoldDB" id="A0A174PGA4"/>
<dbReference type="Proteomes" id="UP000475905">
    <property type="component" value="Unassembled WGS sequence"/>
</dbReference>
<dbReference type="Gene3D" id="3.10.450.360">
    <property type="match status" value="1"/>
</dbReference>
<reference evidence="8" key="5">
    <citation type="submission" date="2023-07" db="EMBL/GenBank/DDBJ databases">
        <title>Whole Genome Sequencing of Colonoscopy isolates.</title>
        <authorList>
            <person name="Surve S.V."/>
            <person name="Valls R.A."/>
            <person name="Barrak K.E."/>
            <person name="Gardner T.B."/>
            <person name="O'Toole G.A."/>
        </authorList>
    </citation>
    <scope>NUCLEOTIDE SEQUENCE</scope>
    <source>
        <strain evidence="8">GP0119</strain>
    </source>
</reference>
<accession>A0A174PGA4</accession>
<dbReference type="Proteomes" id="UP001170023">
    <property type="component" value="Unassembled WGS sequence"/>
</dbReference>
<dbReference type="InterPro" id="IPR021533">
    <property type="entry name" value="PepSY-like"/>
</dbReference>